<evidence type="ECO:0000256" key="6">
    <source>
        <dbReference type="ARBA" id="ARBA00022833"/>
    </source>
</evidence>
<dbReference type="EMBL" id="JAMWBK010000011">
    <property type="protein sequence ID" value="KAJ8901265.1"/>
    <property type="molecule type" value="Genomic_DNA"/>
</dbReference>
<comment type="similarity">
    <text evidence="2">Belongs to the DNA repair metallo-beta-lactamase (DRMBL) family.</text>
</comment>
<dbReference type="GO" id="GO:0008270">
    <property type="term" value="F:zinc ion binding"/>
    <property type="evidence" value="ECO:0007669"/>
    <property type="project" value="UniProtKB-KW"/>
</dbReference>
<dbReference type="PROSITE" id="PS51908">
    <property type="entry name" value="ZF_UBZ4"/>
    <property type="match status" value="1"/>
</dbReference>
<dbReference type="GO" id="GO:0035312">
    <property type="term" value="F:5'-3' DNA exonuclease activity"/>
    <property type="evidence" value="ECO:0007669"/>
    <property type="project" value="TreeGrafter"/>
</dbReference>
<evidence type="ECO:0000256" key="10">
    <source>
        <dbReference type="SAM" id="MobiDB-lite"/>
    </source>
</evidence>
<dbReference type="InterPro" id="IPR006642">
    <property type="entry name" value="Rad18_UBZ4"/>
</dbReference>
<dbReference type="Gene3D" id="3.40.50.12650">
    <property type="match status" value="1"/>
</dbReference>
<reference evidence="12 13" key="1">
    <citation type="journal article" date="2023" name="Nat. Commun.">
        <title>Origin of minicircular mitochondrial genomes in red algae.</title>
        <authorList>
            <person name="Lee Y."/>
            <person name="Cho C.H."/>
            <person name="Lee Y.M."/>
            <person name="Park S.I."/>
            <person name="Yang J.H."/>
            <person name="West J.A."/>
            <person name="Bhattacharya D."/>
            <person name="Yoon H.S."/>
        </authorList>
    </citation>
    <scope>NUCLEOTIDE SEQUENCE [LARGE SCALE GENOMIC DNA]</scope>
    <source>
        <strain evidence="12 13">CCMP1338</strain>
        <tissue evidence="12">Whole cell</tissue>
    </source>
</reference>
<dbReference type="PANTHER" id="PTHR23240">
    <property type="entry name" value="DNA CROSS-LINK REPAIR PROTEIN PSO2/SNM1-RELATED"/>
    <property type="match status" value="1"/>
</dbReference>
<keyword evidence="8" id="KW-0539">Nucleus</keyword>
<dbReference type="GO" id="GO:0006303">
    <property type="term" value="P:double-strand break repair via nonhomologous end joining"/>
    <property type="evidence" value="ECO:0007669"/>
    <property type="project" value="TreeGrafter"/>
</dbReference>
<keyword evidence="5 9" id="KW-0863">Zinc-finger</keyword>
<dbReference type="GO" id="GO:0005634">
    <property type="term" value="C:nucleus"/>
    <property type="evidence" value="ECO:0007669"/>
    <property type="project" value="UniProtKB-SubCell"/>
</dbReference>
<dbReference type="InterPro" id="IPR036866">
    <property type="entry name" value="RibonucZ/Hydroxyglut_hydro"/>
</dbReference>
<gene>
    <name evidence="12" type="ORF">NDN08_007114</name>
</gene>
<dbReference type="Gene3D" id="3.60.15.10">
    <property type="entry name" value="Ribonuclease Z/Hydroxyacylglutathione hydrolase-like"/>
    <property type="match status" value="1"/>
</dbReference>
<dbReference type="InterPro" id="IPR013761">
    <property type="entry name" value="SAM/pointed_sf"/>
</dbReference>
<dbReference type="GO" id="GO:0036297">
    <property type="term" value="P:interstrand cross-link repair"/>
    <property type="evidence" value="ECO:0007669"/>
    <property type="project" value="TreeGrafter"/>
</dbReference>
<proteinExistence type="inferred from homology"/>
<dbReference type="SUPFAM" id="SSF47769">
    <property type="entry name" value="SAM/Pointed domain"/>
    <property type="match status" value="1"/>
</dbReference>
<dbReference type="SUPFAM" id="SSF56281">
    <property type="entry name" value="Metallo-hydrolase/oxidoreductase"/>
    <property type="match status" value="1"/>
</dbReference>
<protein>
    <recommendedName>
        <fullName evidence="11">UBZ4-type domain-containing protein</fullName>
    </recommendedName>
</protein>
<sequence length="676" mass="75339">MEDSDEEDGEFSRVREFELRLKRRRRSTASKDTGNVKFDNAGESFEDSAQIESSGSEESLGDSRKHSSERDVCSKDVDPIDLNWLKCQRGCGVAEERLAEGGVGGAPAKISDKENSCVVAGHRPGLVSSPVTQSCPICGNRFSSSLLGPHVNRCLDSASTRKDYAIFRKKIRVALPLASNHASRSSPTEREPEQISQPEEVRGAAALSLLDFPTSLNIAEEVTKLKSHGYTDLDSLRLATNDELIKVGIEGIGRRKRILVELGALFSERRQLGVSDSTLIQKKTGNLKALKGTKDVNLFPIFNKERRQEASSNPVQRQQREHPFYKKVGGTTFTVDSFRAKPGVCRQFFLSHFHSDHYTGLSKSFKAGVIFCTEITAKLVQLRLGVPKERIQILTLNEEMFVPDLGIGSPRGKDNGAFVTACDANHCPGAAMFLFRVQSTGKTILHTGDCRYDKDLFAKDEALVGLVGGEGRRLDVMHLDTTYCDPKYSFPHQRIIIEAVLSLVKRESFNSRTLFLFGTYQLGKEKLYLNVAESLEMKVFVEPYRAAILKSEGLPDHVEKLITSDPSMARIHVGSMGIASFKGAKLRLRDHRSRFSNVVAIRPTGWTWKAGGTGITRRQQGNCVVYDVSYSEHSSFSELKDFVKHFNPKRVIPTVGCRSRDDSKRMHELLAHKDEF</sequence>
<evidence type="ECO:0000256" key="2">
    <source>
        <dbReference type="ARBA" id="ARBA00010304"/>
    </source>
</evidence>
<evidence type="ECO:0000256" key="7">
    <source>
        <dbReference type="ARBA" id="ARBA00023204"/>
    </source>
</evidence>
<feature type="compositionally biased region" description="Basic and acidic residues" evidence="10">
    <location>
        <begin position="61"/>
        <end position="72"/>
    </location>
</feature>
<evidence type="ECO:0000256" key="1">
    <source>
        <dbReference type="ARBA" id="ARBA00004123"/>
    </source>
</evidence>
<evidence type="ECO:0000259" key="11">
    <source>
        <dbReference type="PROSITE" id="PS51908"/>
    </source>
</evidence>
<dbReference type="CDD" id="cd16273">
    <property type="entry name" value="SNM1A-1C-like_MBL-fold"/>
    <property type="match status" value="1"/>
</dbReference>
<keyword evidence="6" id="KW-0862">Zinc</keyword>
<evidence type="ECO:0000256" key="9">
    <source>
        <dbReference type="PROSITE-ProRule" id="PRU01256"/>
    </source>
</evidence>
<keyword evidence="7 9" id="KW-0234">DNA repair</keyword>
<feature type="domain" description="UBZ4-type" evidence="11">
    <location>
        <begin position="132"/>
        <end position="159"/>
    </location>
</feature>
<evidence type="ECO:0000313" key="13">
    <source>
        <dbReference type="Proteomes" id="UP001157974"/>
    </source>
</evidence>
<dbReference type="Gene3D" id="1.10.150.50">
    <property type="entry name" value="Transcription Factor, Ets-1"/>
    <property type="match status" value="1"/>
</dbReference>
<keyword evidence="4 9" id="KW-0227">DNA damage</keyword>
<organism evidence="12 13">
    <name type="scientific">Rhodosorus marinus</name>
    <dbReference type="NCBI Taxonomy" id="101924"/>
    <lineage>
        <taxon>Eukaryota</taxon>
        <taxon>Rhodophyta</taxon>
        <taxon>Stylonematophyceae</taxon>
        <taxon>Stylonematales</taxon>
        <taxon>Stylonemataceae</taxon>
        <taxon>Rhodosorus</taxon>
    </lineage>
</organism>
<feature type="region of interest" description="Disordered" evidence="10">
    <location>
        <begin position="24"/>
        <end position="72"/>
    </location>
</feature>
<evidence type="ECO:0000256" key="5">
    <source>
        <dbReference type="ARBA" id="ARBA00022771"/>
    </source>
</evidence>
<feature type="region of interest" description="Disordered" evidence="10">
    <location>
        <begin position="179"/>
        <end position="198"/>
    </location>
</feature>
<dbReference type="AlphaFoldDB" id="A0AAV8UFK3"/>
<dbReference type="InterPro" id="IPR011084">
    <property type="entry name" value="DRMBL"/>
</dbReference>
<dbReference type="Pfam" id="PF07522">
    <property type="entry name" value="DRMBL"/>
    <property type="match status" value="1"/>
</dbReference>
<evidence type="ECO:0000256" key="4">
    <source>
        <dbReference type="ARBA" id="ARBA00022763"/>
    </source>
</evidence>
<comment type="subcellular location">
    <subcellularLocation>
        <location evidence="1">Nucleus</location>
    </subcellularLocation>
</comment>
<dbReference type="Proteomes" id="UP001157974">
    <property type="component" value="Unassembled WGS sequence"/>
</dbReference>
<evidence type="ECO:0000313" key="12">
    <source>
        <dbReference type="EMBL" id="KAJ8901265.1"/>
    </source>
</evidence>
<evidence type="ECO:0000256" key="8">
    <source>
        <dbReference type="ARBA" id="ARBA00023242"/>
    </source>
</evidence>
<accession>A0AAV8UFK3</accession>
<keyword evidence="3" id="KW-0479">Metal-binding</keyword>
<dbReference type="GO" id="GO:0003684">
    <property type="term" value="F:damaged DNA binding"/>
    <property type="evidence" value="ECO:0007669"/>
    <property type="project" value="TreeGrafter"/>
</dbReference>
<dbReference type="PANTHER" id="PTHR23240:SF6">
    <property type="entry name" value="DNA CROSS-LINK REPAIR 1A PROTEIN"/>
    <property type="match status" value="1"/>
</dbReference>
<keyword evidence="13" id="KW-1185">Reference proteome</keyword>
<evidence type="ECO:0000256" key="3">
    <source>
        <dbReference type="ARBA" id="ARBA00022723"/>
    </source>
</evidence>
<name>A0AAV8UFK3_9RHOD</name>
<comment type="caution">
    <text evidence="12">The sequence shown here is derived from an EMBL/GenBank/DDBJ whole genome shotgun (WGS) entry which is preliminary data.</text>
</comment>